<protein>
    <recommendedName>
        <fullName evidence="9">Major facilitator superfamily (MFS) profile domain-containing protein</fullName>
    </recommendedName>
</protein>
<comment type="subcellular location">
    <subcellularLocation>
        <location evidence="1">Membrane</location>
        <topology evidence="1">Multi-pass membrane protein</topology>
    </subcellularLocation>
</comment>
<feature type="transmembrane region" description="Helical" evidence="6">
    <location>
        <begin position="265"/>
        <end position="287"/>
    </location>
</feature>
<evidence type="ECO:0000313" key="8">
    <source>
        <dbReference type="Proteomes" id="UP000269276"/>
    </source>
</evidence>
<gene>
    <name evidence="7" type="ORF">D0863_14441</name>
</gene>
<accession>A0A3M7CIS1</accession>
<evidence type="ECO:0000256" key="4">
    <source>
        <dbReference type="ARBA" id="ARBA00023136"/>
    </source>
</evidence>
<proteinExistence type="predicted"/>
<dbReference type="OrthoDB" id="8120565at2759"/>
<evidence type="ECO:0000256" key="5">
    <source>
        <dbReference type="SAM" id="MobiDB-lite"/>
    </source>
</evidence>
<feature type="transmembrane region" description="Helical" evidence="6">
    <location>
        <begin position="413"/>
        <end position="433"/>
    </location>
</feature>
<evidence type="ECO:0000256" key="3">
    <source>
        <dbReference type="ARBA" id="ARBA00022989"/>
    </source>
</evidence>
<evidence type="ECO:0000313" key="7">
    <source>
        <dbReference type="EMBL" id="RMY51894.1"/>
    </source>
</evidence>
<reference evidence="7 8" key="1">
    <citation type="journal article" date="2018" name="BMC Genomics">
        <title>Genomic evidence for intraspecific hybridization in a clonal and extremely halotolerant yeast.</title>
        <authorList>
            <person name="Gostincar C."/>
            <person name="Stajich J.E."/>
            <person name="Zupancic J."/>
            <person name="Zalar P."/>
            <person name="Gunde-Cimerman N."/>
        </authorList>
    </citation>
    <scope>NUCLEOTIDE SEQUENCE [LARGE SCALE GENOMIC DNA]</scope>
    <source>
        <strain evidence="7 8">EXF-2682</strain>
    </source>
</reference>
<feature type="region of interest" description="Disordered" evidence="5">
    <location>
        <begin position="1"/>
        <end position="55"/>
    </location>
</feature>
<dbReference type="Proteomes" id="UP000269276">
    <property type="component" value="Unassembled WGS sequence"/>
</dbReference>
<name>A0A3M7CIS1_HORWE</name>
<evidence type="ECO:0008006" key="9">
    <source>
        <dbReference type="Google" id="ProtNLM"/>
    </source>
</evidence>
<dbReference type="GO" id="GO:0016020">
    <property type="term" value="C:membrane"/>
    <property type="evidence" value="ECO:0007669"/>
    <property type="project" value="UniProtKB-SubCell"/>
</dbReference>
<keyword evidence="4 6" id="KW-0472">Membrane</keyword>
<comment type="caution">
    <text evidence="7">The sequence shown here is derived from an EMBL/GenBank/DDBJ whole genome shotgun (WGS) entry which is preliminary data.</text>
</comment>
<dbReference type="InterPro" id="IPR050360">
    <property type="entry name" value="MFS_Sugar_Transporters"/>
</dbReference>
<evidence type="ECO:0000256" key="1">
    <source>
        <dbReference type="ARBA" id="ARBA00004141"/>
    </source>
</evidence>
<feature type="transmembrane region" description="Helical" evidence="6">
    <location>
        <begin position="236"/>
        <end position="258"/>
    </location>
</feature>
<keyword evidence="3 6" id="KW-1133">Transmembrane helix</keyword>
<dbReference type="EMBL" id="QWIP01000936">
    <property type="protein sequence ID" value="RMY51894.1"/>
    <property type="molecule type" value="Genomic_DNA"/>
</dbReference>
<dbReference type="Pfam" id="PF00083">
    <property type="entry name" value="Sugar_tr"/>
    <property type="match status" value="1"/>
</dbReference>
<feature type="compositionally biased region" description="Basic and acidic residues" evidence="5">
    <location>
        <begin position="22"/>
        <end position="41"/>
    </location>
</feature>
<dbReference type="PANTHER" id="PTHR48022">
    <property type="entry name" value="PLASTIDIC GLUCOSE TRANSPORTER 4"/>
    <property type="match status" value="1"/>
</dbReference>
<evidence type="ECO:0000256" key="2">
    <source>
        <dbReference type="ARBA" id="ARBA00022692"/>
    </source>
</evidence>
<sequence length="468" mass="52299">MVSLHPSSHLHNRGDQANSSARFRDPSRGLHDHGSSRHKDNGTLGDAPQEFSRSQSARRRCRGSLLVLEFACDRNMGVVSSYWVRVRVSGYRQRGGFPPGGYRDVDTFLPGERDENALERLAELRRLLGTDSWVVMEWRGILMEVQFQKIMAERAHLGKQGLVLELLQWVDLFRKKTWRRTVVGVGVALFQQYKAHPLFLRRWTASLTDEPTGTTSRFIYYAPTLFTSLGQADPSLILAGTLNISQLVAVTAAFLIVNAIGRRTLATWGVFAMGVPYVVIAALYGLYSDDWPARQAAGWACVAMASNEGRHSMRDWDNSANLHNLDIYIGAYGISCSPLAWTLPSEVYSTVQRTKDVALATATMWLSNFIRGDCNAAADDLASGLCISSRRCDNEWRKHLRCLSRVTEWDAPGIYVFSAIMCFLGVIWAWTFVPETKGKTLEELDDVPGVARVQEEHEVMRSVSGGSS</sequence>
<keyword evidence="2 6" id="KW-0812">Transmembrane</keyword>
<dbReference type="GO" id="GO:0005351">
    <property type="term" value="F:carbohydrate:proton symporter activity"/>
    <property type="evidence" value="ECO:0007669"/>
    <property type="project" value="TreeGrafter"/>
</dbReference>
<dbReference type="PANTHER" id="PTHR48022:SF14">
    <property type="entry name" value="MAJOR FACILITATOR SUPERFAMILY (MFS) PROFILE DOMAIN-CONTAINING PROTEIN-RELATED"/>
    <property type="match status" value="1"/>
</dbReference>
<dbReference type="SUPFAM" id="SSF103473">
    <property type="entry name" value="MFS general substrate transporter"/>
    <property type="match status" value="1"/>
</dbReference>
<evidence type="ECO:0000256" key="6">
    <source>
        <dbReference type="SAM" id="Phobius"/>
    </source>
</evidence>
<dbReference type="AlphaFoldDB" id="A0A3M7CIS1"/>
<dbReference type="Gene3D" id="1.20.1250.20">
    <property type="entry name" value="MFS general substrate transporter like domains"/>
    <property type="match status" value="1"/>
</dbReference>
<dbReference type="InterPro" id="IPR005828">
    <property type="entry name" value="MFS_sugar_transport-like"/>
</dbReference>
<organism evidence="7 8">
    <name type="scientific">Hortaea werneckii</name>
    <name type="common">Black yeast</name>
    <name type="synonym">Cladosporium werneckii</name>
    <dbReference type="NCBI Taxonomy" id="91943"/>
    <lineage>
        <taxon>Eukaryota</taxon>
        <taxon>Fungi</taxon>
        <taxon>Dikarya</taxon>
        <taxon>Ascomycota</taxon>
        <taxon>Pezizomycotina</taxon>
        <taxon>Dothideomycetes</taxon>
        <taxon>Dothideomycetidae</taxon>
        <taxon>Mycosphaerellales</taxon>
        <taxon>Teratosphaeriaceae</taxon>
        <taxon>Hortaea</taxon>
    </lineage>
</organism>
<dbReference type="InterPro" id="IPR036259">
    <property type="entry name" value="MFS_trans_sf"/>
</dbReference>